<dbReference type="SUPFAM" id="SSF56601">
    <property type="entry name" value="beta-lactamase/transpeptidase-like"/>
    <property type="match status" value="1"/>
</dbReference>
<name>A0A7V5U0X0_9PROT</name>
<gene>
    <name evidence="2" type="ORF">ENK01_00220</name>
</gene>
<evidence type="ECO:0000313" key="2">
    <source>
        <dbReference type="EMBL" id="HHI88350.1"/>
    </source>
</evidence>
<evidence type="ECO:0000259" key="1">
    <source>
        <dbReference type="Pfam" id="PF00144"/>
    </source>
</evidence>
<organism evidence="2">
    <name type="scientific">Hellea balneolensis</name>
    <dbReference type="NCBI Taxonomy" id="287478"/>
    <lineage>
        <taxon>Bacteria</taxon>
        <taxon>Pseudomonadati</taxon>
        <taxon>Pseudomonadota</taxon>
        <taxon>Alphaproteobacteria</taxon>
        <taxon>Maricaulales</taxon>
        <taxon>Robiginitomaculaceae</taxon>
        <taxon>Hellea</taxon>
    </lineage>
</organism>
<protein>
    <submittedName>
        <fullName evidence="2">Class A beta-lactamase-related serine hydrolase</fullName>
    </submittedName>
</protein>
<dbReference type="AlphaFoldDB" id="A0A7V5U0X0"/>
<proteinExistence type="predicted"/>
<dbReference type="InterPro" id="IPR052907">
    <property type="entry name" value="Beta-lactamase/esterase"/>
</dbReference>
<dbReference type="Proteomes" id="UP000885806">
    <property type="component" value="Unassembled WGS sequence"/>
</dbReference>
<reference evidence="2" key="1">
    <citation type="journal article" date="2020" name="mSystems">
        <title>Genome- and Community-Level Interaction Insights into Carbon Utilization and Element Cycling Functions of Hydrothermarchaeota in Hydrothermal Sediment.</title>
        <authorList>
            <person name="Zhou Z."/>
            <person name="Liu Y."/>
            <person name="Xu W."/>
            <person name="Pan J."/>
            <person name="Luo Z.H."/>
            <person name="Li M."/>
        </authorList>
    </citation>
    <scope>NUCLEOTIDE SEQUENCE [LARGE SCALE GENOMIC DNA]</scope>
    <source>
        <strain evidence="2">HyVt-538</strain>
    </source>
</reference>
<keyword evidence="2" id="KW-0378">Hydrolase</keyword>
<dbReference type="GO" id="GO:0016787">
    <property type="term" value="F:hydrolase activity"/>
    <property type="evidence" value="ECO:0007669"/>
    <property type="project" value="UniProtKB-KW"/>
</dbReference>
<accession>A0A7V5U0X0</accession>
<dbReference type="EMBL" id="DROP01000015">
    <property type="protein sequence ID" value="HHI88350.1"/>
    <property type="molecule type" value="Genomic_DNA"/>
</dbReference>
<dbReference type="InterPro" id="IPR012338">
    <property type="entry name" value="Beta-lactam/transpept-like"/>
</dbReference>
<feature type="domain" description="Beta-lactamase-related" evidence="1">
    <location>
        <begin position="27"/>
        <end position="362"/>
    </location>
</feature>
<dbReference type="InterPro" id="IPR001466">
    <property type="entry name" value="Beta-lactam-related"/>
</dbReference>
<dbReference type="Pfam" id="PF00144">
    <property type="entry name" value="Beta-lactamase"/>
    <property type="match status" value="1"/>
</dbReference>
<dbReference type="PANTHER" id="PTHR43319:SF3">
    <property type="entry name" value="BETA-LACTAMASE-RELATED DOMAIN-CONTAINING PROTEIN"/>
    <property type="match status" value="1"/>
</dbReference>
<dbReference type="Gene3D" id="3.40.710.10">
    <property type="entry name" value="DD-peptidase/beta-lactamase superfamily"/>
    <property type="match status" value="1"/>
</dbReference>
<sequence length="381" mass="42143">METQFDKFGIKGFLQARFEDVRNAFLQNFTEGLEAGAGFCVIHKGEVVIDLIGGTRDKHQTMPWEKDTLVPVFSTTKAVASVVIAWLVEQGRLEYEQKVTDLWPEFGTHGKDVLSIAQVLSHQSGLSGITDAMEPQDWFDWEGIIIRLAAQKPIWPPGTASGYHPLTFGYLVGEIARRADAQHRTLGTILREEFCDPHNIDFYIGTPESEFPRCAELFKPRQLSDLGEINAATKAAFLEPWSSPGRRGTEAWRSFEFAGANGHGTARSLARLMQLALNGTIDGQAYLSPTTLSALSEERICGPDLVLPFDLCFAAGLMLSKPNFYYGPNPDALGHSGWGGSCVFVDREADLVGAYVMNRQSNVLLGDPRPLRLIEALYRCL</sequence>
<dbReference type="PANTHER" id="PTHR43319">
    <property type="entry name" value="BETA-LACTAMASE-RELATED"/>
    <property type="match status" value="1"/>
</dbReference>
<comment type="caution">
    <text evidence="2">The sequence shown here is derived from an EMBL/GenBank/DDBJ whole genome shotgun (WGS) entry which is preliminary data.</text>
</comment>